<feature type="compositionally biased region" description="Acidic residues" evidence="1">
    <location>
        <begin position="189"/>
        <end position="199"/>
    </location>
</feature>
<feature type="compositionally biased region" description="Basic and acidic residues" evidence="1">
    <location>
        <begin position="235"/>
        <end position="253"/>
    </location>
</feature>
<feature type="non-terminal residue" evidence="2">
    <location>
        <position position="275"/>
    </location>
</feature>
<evidence type="ECO:0000313" key="2">
    <source>
        <dbReference type="EMBL" id="CAL4126341.1"/>
    </source>
</evidence>
<feature type="compositionally biased region" description="Acidic residues" evidence="1">
    <location>
        <begin position="212"/>
        <end position="222"/>
    </location>
</feature>
<dbReference type="EMBL" id="CAXKWB010024466">
    <property type="protein sequence ID" value="CAL4126341.1"/>
    <property type="molecule type" value="Genomic_DNA"/>
</dbReference>
<feature type="compositionally biased region" description="Low complexity" evidence="1">
    <location>
        <begin position="14"/>
        <end position="30"/>
    </location>
</feature>
<sequence>ASKIRVAGQEPQIRRSSSSSSSSRSRSYSSIARTRGVTRDLPPPPTRTRGTTRDLPPTLTRHRELHRTWSPRKEEHKGSVDDTDSTINDKQPSTHDGKTQDSVRIAPHSSQSRYHHQSTSTSSEHAPRPTSFSFVRLNPPVPDNYRVETQDPPLQLSRLQIPSLENFDFKNHETTLEISILQRQSSENSDGEENQEPPEDISRIQRPSSENSDGEENQEPPEDISRIQSPSFVDFDFKKNEGKKDMEDERVAAYEKSTIDSTAHDIIGNNKYSNI</sequence>
<feature type="compositionally biased region" description="Basic and acidic residues" evidence="1">
    <location>
        <begin position="71"/>
        <end position="80"/>
    </location>
</feature>
<feature type="compositionally biased region" description="Low complexity" evidence="1">
    <location>
        <begin position="47"/>
        <end position="59"/>
    </location>
</feature>
<proteinExistence type="predicted"/>
<keyword evidence="3" id="KW-1185">Reference proteome</keyword>
<protein>
    <submittedName>
        <fullName evidence="2">Uncharacterized protein</fullName>
    </submittedName>
</protein>
<feature type="non-terminal residue" evidence="2">
    <location>
        <position position="1"/>
    </location>
</feature>
<gene>
    <name evidence="2" type="ORF">MNOR_LOCUS25523</name>
</gene>
<comment type="caution">
    <text evidence="2">The sequence shown here is derived from an EMBL/GenBank/DDBJ whole genome shotgun (WGS) entry which is preliminary data.</text>
</comment>
<dbReference type="Proteomes" id="UP001497623">
    <property type="component" value="Unassembled WGS sequence"/>
</dbReference>
<name>A0AAV2RK65_MEGNR</name>
<reference evidence="2 3" key="1">
    <citation type="submission" date="2024-05" db="EMBL/GenBank/DDBJ databases">
        <authorList>
            <person name="Wallberg A."/>
        </authorList>
    </citation>
    <scope>NUCLEOTIDE SEQUENCE [LARGE SCALE GENOMIC DNA]</scope>
</reference>
<feature type="compositionally biased region" description="Polar residues" evidence="1">
    <location>
        <begin position="108"/>
        <end position="124"/>
    </location>
</feature>
<dbReference type="AlphaFoldDB" id="A0AAV2RK65"/>
<feature type="region of interest" description="Disordered" evidence="1">
    <location>
        <begin position="1"/>
        <end position="151"/>
    </location>
</feature>
<organism evidence="2 3">
    <name type="scientific">Meganyctiphanes norvegica</name>
    <name type="common">Northern krill</name>
    <name type="synonym">Thysanopoda norvegica</name>
    <dbReference type="NCBI Taxonomy" id="48144"/>
    <lineage>
        <taxon>Eukaryota</taxon>
        <taxon>Metazoa</taxon>
        <taxon>Ecdysozoa</taxon>
        <taxon>Arthropoda</taxon>
        <taxon>Crustacea</taxon>
        <taxon>Multicrustacea</taxon>
        <taxon>Malacostraca</taxon>
        <taxon>Eumalacostraca</taxon>
        <taxon>Eucarida</taxon>
        <taxon>Euphausiacea</taxon>
        <taxon>Euphausiidae</taxon>
        <taxon>Meganyctiphanes</taxon>
    </lineage>
</organism>
<feature type="compositionally biased region" description="Basic and acidic residues" evidence="1">
    <location>
        <begin position="92"/>
        <end position="101"/>
    </location>
</feature>
<accession>A0AAV2RK65</accession>
<evidence type="ECO:0000256" key="1">
    <source>
        <dbReference type="SAM" id="MobiDB-lite"/>
    </source>
</evidence>
<feature type="region of interest" description="Disordered" evidence="1">
    <location>
        <begin position="182"/>
        <end position="275"/>
    </location>
</feature>
<evidence type="ECO:0000313" key="3">
    <source>
        <dbReference type="Proteomes" id="UP001497623"/>
    </source>
</evidence>